<feature type="transmembrane region" description="Helical" evidence="2">
    <location>
        <begin position="354"/>
        <end position="375"/>
    </location>
</feature>
<keyword evidence="2" id="KW-0472">Membrane</keyword>
<feature type="region of interest" description="Disordered" evidence="1">
    <location>
        <begin position="384"/>
        <end position="450"/>
    </location>
</feature>
<feature type="transmembrane region" description="Helical" evidence="2">
    <location>
        <begin position="75"/>
        <end position="96"/>
    </location>
</feature>
<evidence type="ECO:0000313" key="4">
    <source>
        <dbReference type="Proteomes" id="UP000199501"/>
    </source>
</evidence>
<feature type="transmembrane region" description="Helical" evidence="2">
    <location>
        <begin position="227"/>
        <end position="249"/>
    </location>
</feature>
<keyword evidence="4" id="KW-1185">Reference proteome</keyword>
<feature type="transmembrane region" description="Helical" evidence="2">
    <location>
        <begin position="117"/>
        <end position="141"/>
    </location>
</feature>
<reference evidence="4" key="1">
    <citation type="submission" date="2016-10" db="EMBL/GenBank/DDBJ databases">
        <authorList>
            <person name="Varghese N."/>
            <person name="Submissions S."/>
        </authorList>
    </citation>
    <scope>NUCLEOTIDE SEQUENCE [LARGE SCALE GENOMIC DNA]</scope>
    <source>
        <strain evidence="4">IBRC-M 10403</strain>
    </source>
</reference>
<feature type="transmembrane region" description="Helical" evidence="2">
    <location>
        <begin position="286"/>
        <end position="305"/>
    </location>
</feature>
<feature type="transmembrane region" description="Helical" evidence="2">
    <location>
        <begin position="317"/>
        <end position="334"/>
    </location>
</feature>
<feature type="transmembrane region" description="Helical" evidence="2">
    <location>
        <begin position="147"/>
        <end position="165"/>
    </location>
</feature>
<feature type="compositionally biased region" description="Acidic residues" evidence="1">
    <location>
        <begin position="404"/>
        <end position="422"/>
    </location>
</feature>
<feature type="compositionally biased region" description="Acidic residues" evidence="1">
    <location>
        <begin position="385"/>
        <end position="395"/>
    </location>
</feature>
<proteinExistence type="predicted"/>
<evidence type="ECO:0000313" key="3">
    <source>
        <dbReference type="EMBL" id="SDD16714.1"/>
    </source>
</evidence>
<evidence type="ECO:0000256" key="2">
    <source>
        <dbReference type="SAM" id="Phobius"/>
    </source>
</evidence>
<keyword evidence="2" id="KW-0812">Transmembrane</keyword>
<feature type="transmembrane region" description="Helical" evidence="2">
    <location>
        <begin position="20"/>
        <end position="43"/>
    </location>
</feature>
<organism evidence="3 4">
    <name type="scientific">Actinokineospora iranica</name>
    <dbReference type="NCBI Taxonomy" id="1271860"/>
    <lineage>
        <taxon>Bacteria</taxon>
        <taxon>Bacillati</taxon>
        <taxon>Actinomycetota</taxon>
        <taxon>Actinomycetes</taxon>
        <taxon>Pseudonocardiales</taxon>
        <taxon>Pseudonocardiaceae</taxon>
        <taxon>Actinokineospora</taxon>
    </lineage>
</organism>
<name>A0A1G6SJ56_9PSEU</name>
<keyword evidence="2" id="KW-1133">Transmembrane helix</keyword>
<gene>
    <name evidence="3" type="ORF">SAMN05216174_1086</name>
</gene>
<accession>A0A1G6SJ56</accession>
<dbReference type="InterPro" id="IPR045931">
    <property type="entry name" value="DUF6350"/>
</dbReference>
<sequence length="450" mass="45165">MRAARTEVDRTFPRSLWAKVLAVVAIGPLLAVYAAVAALLALVTAVAAEAHFSTAGVLAAAMPGWLAAYQVPVGIGGRSLGALPMLPTVLVLLLVWRTAGSAADRLDVVGPREAGRVVAAVVGAHAVVGLGLALLCSGGAIDVDPLAGLYYPALLAGLAASVGVLPRSGAAEWVALRVDRLALRGLWAGLLAVVALLAVGAGVLTLALAASFGTIRDLFDVDDTGSAVGMLLLSAGYLPNAIIAATGFAAGPGFGMGGLSIGPLGFTGGSVPALPLLGALPADHALWWLLLLALPAGVGALVGWVLRAVDDSPRSRLRAVAVASVVVALVFAVLGGSAGGPLGGGPFDPLDLRAAWLSVALAVWVGVPGGIVAWLTGPREHEAIEPDSFDSDGFDSDSSAADSVDLDDLDRDDPDFGDDPADVDPHDDPLADPQAAETPDEPEGEPGSGR</sequence>
<dbReference type="OrthoDB" id="5184818at2"/>
<protein>
    <submittedName>
        <fullName evidence="3">Uncharacterized protein</fullName>
    </submittedName>
</protein>
<feature type="transmembrane region" description="Helical" evidence="2">
    <location>
        <begin position="261"/>
        <end position="280"/>
    </location>
</feature>
<dbReference type="Pfam" id="PF19877">
    <property type="entry name" value="DUF6350"/>
    <property type="match status" value="1"/>
</dbReference>
<dbReference type="STRING" id="1271860.SAMN05216174_1086"/>
<dbReference type="Proteomes" id="UP000199501">
    <property type="component" value="Unassembled WGS sequence"/>
</dbReference>
<feature type="transmembrane region" description="Helical" evidence="2">
    <location>
        <begin position="186"/>
        <end position="215"/>
    </location>
</feature>
<evidence type="ECO:0000256" key="1">
    <source>
        <dbReference type="SAM" id="MobiDB-lite"/>
    </source>
</evidence>
<dbReference type="AlphaFoldDB" id="A0A1G6SJ56"/>
<dbReference type="EMBL" id="FMZZ01000008">
    <property type="protein sequence ID" value="SDD16714.1"/>
    <property type="molecule type" value="Genomic_DNA"/>
</dbReference>
<dbReference type="RefSeq" id="WP_091451730.1">
    <property type="nucleotide sequence ID" value="NZ_FMZZ01000008.1"/>
</dbReference>